<dbReference type="Proteomes" id="UP000887540">
    <property type="component" value="Unplaced"/>
</dbReference>
<reference evidence="3" key="1">
    <citation type="submission" date="2022-11" db="UniProtKB">
        <authorList>
            <consortium name="WormBaseParasite"/>
        </authorList>
    </citation>
    <scope>IDENTIFICATION</scope>
</reference>
<evidence type="ECO:0000313" key="2">
    <source>
        <dbReference type="Proteomes" id="UP000887540"/>
    </source>
</evidence>
<keyword evidence="1" id="KW-0812">Transmembrane</keyword>
<protein>
    <submittedName>
        <fullName evidence="3">Uncharacterized protein</fullName>
    </submittedName>
</protein>
<keyword evidence="1" id="KW-1133">Transmembrane helix</keyword>
<evidence type="ECO:0000313" key="3">
    <source>
        <dbReference type="WBParaSite" id="ACRNAN_scaffold16887.g8907.t1"/>
    </source>
</evidence>
<sequence length="203" mass="23550">MGGSYSKENCQEYISREGIGGVFYTLSGSPLMLIFVMVVAAISALVGCLLESDSEPSCSSCAHFGCSLGIHDRNTYKCTFHYDTTIEDASYVDWSQVRSDWYKWMSDYNNDYRYKCMCGVDELEFRLPQLQSHTYLILTLRTQDEVIIDRGCSRVCDFTQRIWNGFYLYFFKKDHGHDFERFLMKILSENIFTLTVEVDNLCL</sequence>
<name>A0A914CZW2_9BILA</name>
<proteinExistence type="predicted"/>
<keyword evidence="2" id="KW-1185">Reference proteome</keyword>
<keyword evidence="1" id="KW-0472">Membrane</keyword>
<dbReference type="AlphaFoldDB" id="A0A914CZW2"/>
<organism evidence="2 3">
    <name type="scientific">Acrobeloides nanus</name>
    <dbReference type="NCBI Taxonomy" id="290746"/>
    <lineage>
        <taxon>Eukaryota</taxon>
        <taxon>Metazoa</taxon>
        <taxon>Ecdysozoa</taxon>
        <taxon>Nematoda</taxon>
        <taxon>Chromadorea</taxon>
        <taxon>Rhabditida</taxon>
        <taxon>Tylenchina</taxon>
        <taxon>Cephalobomorpha</taxon>
        <taxon>Cephaloboidea</taxon>
        <taxon>Cephalobidae</taxon>
        <taxon>Acrobeloides</taxon>
    </lineage>
</organism>
<dbReference type="WBParaSite" id="ACRNAN_scaffold16887.g8907.t1">
    <property type="protein sequence ID" value="ACRNAN_scaffold16887.g8907.t1"/>
    <property type="gene ID" value="ACRNAN_scaffold16887.g8907"/>
</dbReference>
<accession>A0A914CZW2</accession>
<feature type="transmembrane region" description="Helical" evidence="1">
    <location>
        <begin position="31"/>
        <end position="50"/>
    </location>
</feature>
<evidence type="ECO:0000256" key="1">
    <source>
        <dbReference type="SAM" id="Phobius"/>
    </source>
</evidence>